<comment type="caution">
    <text evidence="6">The sequence shown here is derived from an EMBL/GenBank/DDBJ whole genome shotgun (WGS) entry which is preliminary data.</text>
</comment>
<feature type="compositionally biased region" description="Low complexity" evidence="3">
    <location>
        <begin position="258"/>
        <end position="270"/>
    </location>
</feature>
<name>A0A8J5RRW7_ZIZPA</name>
<dbReference type="EMBL" id="JAAALK010000289">
    <property type="protein sequence ID" value="KAG8049330.1"/>
    <property type="molecule type" value="Genomic_DNA"/>
</dbReference>
<feature type="compositionally biased region" description="Low complexity" evidence="3">
    <location>
        <begin position="225"/>
        <end position="234"/>
    </location>
</feature>
<evidence type="ECO:0000313" key="7">
    <source>
        <dbReference type="Proteomes" id="UP000729402"/>
    </source>
</evidence>
<evidence type="ECO:0000256" key="2">
    <source>
        <dbReference type="RuleBase" id="RU003616"/>
    </source>
</evidence>
<keyword evidence="4" id="KW-1133">Transmembrane helix</keyword>
<protein>
    <recommendedName>
        <fullName evidence="5">SHSP domain-containing protein</fullName>
    </recommendedName>
</protein>
<feature type="compositionally biased region" description="Low complexity" evidence="3">
    <location>
        <begin position="333"/>
        <end position="344"/>
    </location>
</feature>
<keyword evidence="7" id="KW-1185">Reference proteome</keyword>
<organism evidence="6 7">
    <name type="scientific">Zizania palustris</name>
    <name type="common">Northern wild rice</name>
    <dbReference type="NCBI Taxonomy" id="103762"/>
    <lineage>
        <taxon>Eukaryota</taxon>
        <taxon>Viridiplantae</taxon>
        <taxon>Streptophyta</taxon>
        <taxon>Embryophyta</taxon>
        <taxon>Tracheophyta</taxon>
        <taxon>Spermatophyta</taxon>
        <taxon>Magnoliopsida</taxon>
        <taxon>Liliopsida</taxon>
        <taxon>Poales</taxon>
        <taxon>Poaceae</taxon>
        <taxon>BOP clade</taxon>
        <taxon>Oryzoideae</taxon>
        <taxon>Oryzeae</taxon>
        <taxon>Zizaniinae</taxon>
        <taxon>Zizania</taxon>
    </lineage>
</organism>
<dbReference type="GO" id="GO:0034605">
    <property type="term" value="P:cellular response to heat"/>
    <property type="evidence" value="ECO:0007669"/>
    <property type="project" value="TreeGrafter"/>
</dbReference>
<evidence type="ECO:0000256" key="4">
    <source>
        <dbReference type="SAM" id="Phobius"/>
    </source>
</evidence>
<dbReference type="InterPro" id="IPR002068">
    <property type="entry name" value="A-crystallin/Hsp20_dom"/>
</dbReference>
<evidence type="ECO:0000313" key="6">
    <source>
        <dbReference type="EMBL" id="KAG8049330.1"/>
    </source>
</evidence>
<dbReference type="PANTHER" id="PTHR43670:SF41">
    <property type="entry name" value="OS12G0624100 PROTEIN"/>
    <property type="match status" value="1"/>
</dbReference>
<dbReference type="PROSITE" id="PS01031">
    <property type="entry name" value="SHSP"/>
    <property type="match status" value="1"/>
</dbReference>
<reference evidence="6" key="2">
    <citation type="submission" date="2021-02" db="EMBL/GenBank/DDBJ databases">
        <authorList>
            <person name="Kimball J.A."/>
            <person name="Haas M.W."/>
            <person name="Macchietto M."/>
            <person name="Kono T."/>
            <person name="Duquette J."/>
            <person name="Shao M."/>
        </authorList>
    </citation>
    <scope>NUCLEOTIDE SEQUENCE</scope>
    <source>
        <tissue evidence="6">Fresh leaf tissue</tissue>
    </source>
</reference>
<feature type="compositionally biased region" description="Pro residues" evidence="3">
    <location>
        <begin position="119"/>
        <end position="139"/>
    </location>
</feature>
<sequence>MDLRSRVYEELDPAVEWKQVGDDQDVVEISLPGFRKEQVRVQVDNHGVLRATGERPPATRGGKWVRFKKDLRIPDNCDADAVRARFEDQKLTIVLPIIVADDDAAASPSLSPGFKTPPQSQPRTPPPASNEPLPRPPPVKDTVVQPKPPPPRPSPPPQTVVQVPPSQPPPPAAAPEPTKTATDMPTPSSPPKPRWELPKITLRVPGAQGAAGGVPPSRHWDDRAPATAPEPTKPATDKPKPSSPPKPRWELPKITLRVPGAQGAAGGVPPSRHWDDRAPATVPEPTKPATDKPKPSSPPKPRWELPKITLPLPVPGAQGATGGVPPSRHWDRAPATAPEPTKPATDNDKPKPPLTSVLWELPRITLPAAKAQAAADGEPKPPPPSLPYKAEPSSPPSPPRKEIAAAIPGRDIGAPTPPAPPPPQEKKDSEAPEEDDEVSRPSKRKHKKAREVAKVGAPPPETDKTAAAAREARELLVNMAAAAAVLIGITVAVWRTLSS</sequence>
<dbReference type="PANTHER" id="PTHR43670">
    <property type="entry name" value="HEAT SHOCK PROTEIN 26"/>
    <property type="match status" value="1"/>
</dbReference>
<feature type="compositionally biased region" description="Pro residues" evidence="3">
    <location>
        <begin position="146"/>
        <end position="158"/>
    </location>
</feature>
<reference evidence="6" key="1">
    <citation type="journal article" date="2021" name="bioRxiv">
        <title>Whole Genome Assembly and Annotation of Northern Wild Rice, Zizania palustris L., Supports a Whole Genome Duplication in the Zizania Genus.</title>
        <authorList>
            <person name="Haas M."/>
            <person name="Kono T."/>
            <person name="Macchietto M."/>
            <person name="Millas R."/>
            <person name="McGilp L."/>
            <person name="Shao M."/>
            <person name="Duquette J."/>
            <person name="Hirsch C.N."/>
            <person name="Kimball J."/>
        </authorList>
    </citation>
    <scope>NUCLEOTIDE SEQUENCE</scope>
    <source>
        <tissue evidence="6">Fresh leaf tissue</tissue>
    </source>
</reference>
<gene>
    <name evidence="6" type="ORF">GUJ93_ZPchr0009g1726</name>
</gene>
<keyword evidence="4" id="KW-0812">Transmembrane</keyword>
<feature type="compositionally biased region" description="Pro residues" evidence="3">
    <location>
        <begin position="165"/>
        <end position="174"/>
    </location>
</feature>
<feature type="domain" description="SHSP" evidence="5">
    <location>
        <begin position="6"/>
        <end position="113"/>
    </location>
</feature>
<keyword evidence="4" id="KW-0472">Membrane</keyword>
<feature type="compositionally biased region" description="Low complexity" evidence="3">
    <location>
        <begin position="204"/>
        <end position="216"/>
    </location>
</feature>
<dbReference type="Proteomes" id="UP000729402">
    <property type="component" value="Unassembled WGS sequence"/>
</dbReference>
<feature type="region of interest" description="Disordered" evidence="3">
    <location>
        <begin position="105"/>
        <end position="467"/>
    </location>
</feature>
<proteinExistence type="inferred from homology"/>
<evidence type="ECO:0000256" key="1">
    <source>
        <dbReference type="PROSITE-ProRule" id="PRU00285"/>
    </source>
</evidence>
<dbReference type="OrthoDB" id="1431247at2759"/>
<dbReference type="CDD" id="cd06464">
    <property type="entry name" value="ACD_sHsps-like"/>
    <property type="match status" value="1"/>
</dbReference>
<comment type="similarity">
    <text evidence="1 2">Belongs to the small heat shock protein (HSP20) family.</text>
</comment>
<dbReference type="Pfam" id="PF00011">
    <property type="entry name" value="HSP20"/>
    <property type="match status" value="1"/>
</dbReference>
<accession>A0A8J5RRW7</accession>
<evidence type="ECO:0000256" key="3">
    <source>
        <dbReference type="SAM" id="MobiDB-lite"/>
    </source>
</evidence>
<evidence type="ECO:0000259" key="5">
    <source>
        <dbReference type="PROSITE" id="PS01031"/>
    </source>
</evidence>
<feature type="compositionally biased region" description="Low complexity" evidence="3">
    <location>
        <begin position="105"/>
        <end position="118"/>
    </location>
</feature>
<feature type="transmembrane region" description="Helical" evidence="4">
    <location>
        <begin position="475"/>
        <end position="494"/>
    </location>
</feature>
<dbReference type="AlphaFoldDB" id="A0A8J5RRW7"/>